<dbReference type="PANTHER" id="PTHR33840:SF1">
    <property type="entry name" value="TLE1 PHOSPHOLIPASE DOMAIN-CONTAINING PROTEIN"/>
    <property type="match status" value="1"/>
</dbReference>
<name>A0A9P8K0R0_AURME</name>
<proteinExistence type="predicted"/>
<dbReference type="Pfam" id="PF09994">
    <property type="entry name" value="T6SS_Tle1-like_cat"/>
    <property type="match status" value="1"/>
</dbReference>
<dbReference type="InterPro" id="IPR018712">
    <property type="entry name" value="Tle1-like_cat"/>
</dbReference>
<dbReference type="Gene3D" id="3.40.50.300">
    <property type="entry name" value="P-loop containing nucleotide triphosphate hydrolases"/>
    <property type="match status" value="1"/>
</dbReference>
<reference evidence="3" key="2">
    <citation type="submission" date="2021-08" db="EMBL/GenBank/DDBJ databases">
        <authorList>
            <person name="Gostincar C."/>
            <person name="Sun X."/>
            <person name="Song Z."/>
            <person name="Gunde-Cimerman N."/>
        </authorList>
    </citation>
    <scope>NUCLEOTIDE SEQUENCE</scope>
    <source>
        <strain evidence="3">EXF-9298</strain>
    </source>
</reference>
<feature type="non-terminal residue" evidence="3">
    <location>
        <position position="920"/>
    </location>
</feature>
<protein>
    <recommendedName>
        <fullName evidence="2">T6SS Phospholipase effector Tle1-like catalytic domain-containing protein</fullName>
    </recommendedName>
</protein>
<reference evidence="3" key="1">
    <citation type="journal article" date="2021" name="J Fungi (Basel)">
        <title>Virulence traits and population genomics of the black yeast Aureobasidium melanogenum.</title>
        <authorList>
            <person name="Cernosa A."/>
            <person name="Sun X."/>
            <person name="Gostincar C."/>
            <person name="Fang C."/>
            <person name="Gunde-Cimerman N."/>
            <person name="Song Z."/>
        </authorList>
    </citation>
    <scope>NUCLEOTIDE SEQUENCE</scope>
    <source>
        <strain evidence="3">EXF-9298</strain>
    </source>
</reference>
<evidence type="ECO:0000313" key="4">
    <source>
        <dbReference type="Proteomes" id="UP000729357"/>
    </source>
</evidence>
<dbReference type="Proteomes" id="UP000729357">
    <property type="component" value="Unassembled WGS sequence"/>
</dbReference>
<feature type="domain" description="T6SS Phospholipase effector Tle1-like catalytic" evidence="2">
    <location>
        <begin position="41"/>
        <end position="306"/>
    </location>
</feature>
<comment type="caution">
    <text evidence="3">The sequence shown here is derived from an EMBL/GenBank/DDBJ whole genome shotgun (WGS) entry which is preliminary data.</text>
</comment>
<accession>A0A9P8K0R0</accession>
<feature type="region of interest" description="Disordered" evidence="1">
    <location>
        <begin position="1"/>
        <end position="22"/>
    </location>
</feature>
<evidence type="ECO:0000259" key="2">
    <source>
        <dbReference type="Pfam" id="PF09994"/>
    </source>
</evidence>
<dbReference type="SUPFAM" id="SSF52540">
    <property type="entry name" value="P-loop containing nucleoside triphosphate hydrolases"/>
    <property type="match status" value="1"/>
</dbReference>
<gene>
    <name evidence="3" type="ORF">KCU98_g2262</name>
</gene>
<sequence>MGQSWSSQTAGAESKSELNTVPIQHPEENLAAAFKERTPIRLIICVDGTWTDIDGVNVPSLGNVTNIYRIHSMVKNGKVFDEGSKKWVFQHSEYYRGVHDPTSWMGNLRTGYDGTGPAGVDAMIAHLYETIASRNLGPEDELFLFGYSRGAYTVRCLANILHYLRLPKAHNDTTQIKRIYSTGLSLYESIRTSPKSCPGKINEYFKNCKQAHEMPVLKYVGVFDTVKAFDDKGLHDIGLVSSVLHYRQALALHECRKAFEPEPFVLPSPSQVCDMQQAWFVGAHADMGGANSRDGLSLYPLQWIVYEAKLVGLTLGGFVRQHFETVAGPGLALSDPEKIIFPESPDQPRTRQRADGSYVMVLSNKIRVHIWDLRAAFQNCDYKLSINRDDSWLFGIVSCVAPERDRPIFETETRDLIGWTAKKPTGTFIHPSAYFFYDWWNDFTFRSRDWSICESFLKFRDHVMTADDTDAIFWSRANYDKRPEKFRILICGESGIGKSTLINKTFGFPEGAQTAAQVSHDGAGIHDIEHGYSAPGFGVAIHDSCGFQAGNQEDVNDFKNFIKRRKQEHDLAQRLHTIWYCVSCDRINRNRIYGSAEDMFMKALGPGNRVPVLLIFTRKDELESIERGKIVKANASADQAVIESLVKRKVEEQLARVKTTYQKKWNRNCYEGPVFIEEDDTDSIKAVMNRTLKNLGQSSVLRDLCSSAQIADVDPKIETALLNAFICYGHGVGWSSLPIPGTALISMPIAVERACKAIMLAFKVSGFQIKIMLEVLSTVFIGNYESNTAQLGTQAINVGAFIADLMGTAGFGVVAGVSAQVCNILAVPQVGRVLIMVIADVTIIMDRAFWICKNSDREQKRITAEDISEACTIYGRSQSRKDVHEETKALIGIFSFWTSWRTRTLERQVKEIVDRHRYGK</sequence>
<organism evidence="3 4">
    <name type="scientific">Aureobasidium melanogenum</name>
    <name type="common">Aureobasidium pullulans var. melanogenum</name>
    <dbReference type="NCBI Taxonomy" id="46634"/>
    <lineage>
        <taxon>Eukaryota</taxon>
        <taxon>Fungi</taxon>
        <taxon>Dikarya</taxon>
        <taxon>Ascomycota</taxon>
        <taxon>Pezizomycotina</taxon>
        <taxon>Dothideomycetes</taxon>
        <taxon>Dothideomycetidae</taxon>
        <taxon>Dothideales</taxon>
        <taxon>Saccotheciaceae</taxon>
        <taxon>Aureobasidium</taxon>
    </lineage>
</organism>
<keyword evidence="4" id="KW-1185">Reference proteome</keyword>
<dbReference type="PANTHER" id="PTHR33840">
    <property type="match status" value="1"/>
</dbReference>
<evidence type="ECO:0000256" key="1">
    <source>
        <dbReference type="SAM" id="MobiDB-lite"/>
    </source>
</evidence>
<dbReference type="InterPro" id="IPR027417">
    <property type="entry name" value="P-loop_NTPase"/>
</dbReference>
<dbReference type="EMBL" id="JAHFXS010000117">
    <property type="protein sequence ID" value="KAG9988924.1"/>
    <property type="molecule type" value="Genomic_DNA"/>
</dbReference>
<dbReference type="AlphaFoldDB" id="A0A9P8K0R0"/>
<evidence type="ECO:0000313" key="3">
    <source>
        <dbReference type="EMBL" id="KAG9988924.1"/>
    </source>
</evidence>